<dbReference type="EMBL" id="JARJCM010000237">
    <property type="protein sequence ID" value="KAJ7021264.1"/>
    <property type="molecule type" value="Genomic_DNA"/>
</dbReference>
<gene>
    <name evidence="2" type="ORF">C8F04DRAFT_1195667</name>
</gene>
<dbReference type="AlphaFoldDB" id="A0AAD6WUB5"/>
<name>A0AAD6WUB5_9AGAR</name>
<sequence length="296" mass="32809">MFTGALDGFNQFARNNKERVKKGHHESTAFLVDHRYPAQGPGKSNRPPPSSTSTLGPGRFFDTWTAILPPPHYAPRLLLSITGTHLGHSEDRPDSGGGKSTCLRSTSPHADDPKRSIEGNTGTMSPSRVGPTPSRDHQFANVSSLILEVDSNPYWTAFLQASLRHYRHWRPRRMSGPAISTKTGLPLDEIVTALGGRRGSWLLLNQTTGVNGIEKEVSQLPKCEAIIHPMRTFQRSRGSGLSSTAQSMDVPPLEGSWKDQIEEHRPRRHRWRQSSCGLYAIGKVTPRGNETLPQER</sequence>
<protein>
    <submittedName>
        <fullName evidence="2">Uncharacterized protein</fullName>
    </submittedName>
</protein>
<reference evidence="2" key="1">
    <citation type="submission" date="2023-03" db="EMBL/GenBank/DDBJ databases">
        <title>Massive genome expansion in bonnet fungi (Mycena s.s.) driven by repeated elements and novel gene families across ecological guilds.</title>
        <authorList>
            <consortium name="Lawrence Berkeley National Laboratory"/>
            <person name="Harder C.B."/>
            <person name="Miyauchi S."/>
            <person name="Viragh M."/>
            <person name="Kuo A."/>
            <person name="Thoen E."/>
            <person name="Andreopoulos B."/>
            <person name="Lu D."/>
            <person name="Skrede I."/>
            <person name="Drula E."/>
            <person name="Henrissat B."/>
            <person name="Morin E."/>
            <person name="Kohler A."/>
            <person name="Barry K."/>
            <person name="LaButti K."/>
            <person name="Morin E."/>
            <person name="Salamov A."/>
            <person name="Lipzen A."/>
            <person name="Mereny Z."/>
            <person name="Hegedus B."/>
            <person name="Baldrian P."/>
            <person name="Stursova M."/>
            <person name="Weitz H."/>
            <person name="Taylor A."/>
            <person name="Grigoriev I.V."/>
            <person name="Nagy L.G."/>
            <person name="Martin F."/>
            <person name="Kauserud H."/>
        </authorList>
    </citation>
    <scope>NUCLEOTIDE SEQUENCE</scope>
    <source>
        <strain evidence="2">CBHHK200</strain>
    </source>
</reference>
<organism evidence="2 3">
    <name type="scientific">Mycena alexandri</name>
    <dbReference type="NCBI Taxonomy" id="1745969"/>
    <lineage>
        <taxon>Eukaryota</taxon>
        <taxon>Fungi</taxon>
        <taxon>Dikarya</taxon>
        <taxon>Basidiomycota</taxon>
        <taxon>Agaricomycotina</taxon>
        <taxon>Agaricomycetes</taxon>
        <taxon>Agaricomycetidae</taxon>
        <taxon>Agaricales</taxon>
        <taxon>Marasmiineae</taxon>
        <taxon>Mycenaceae</taxon>
        <taxon>Mycena</taxon>
    </lineage>
</organism>
<feature type="region of interest" description="Disordered" evidence="1">
    <location>
        <begin position="88"/>
        <end position="136"/>
    </location>
</feature>
<feature type="region of interest" description="Disordered" evidence="1">
    <location>
        <begin position="35"/>
        <end position="57"/>
    </location>
</feature>
<evidence type="ECO:0000256" key="1">
    <source>
        <dbReference type="SAM" id="MobiDB-lite"/>
    </source>
</evidence>
<proteinExistence type="predicted"/>
<keyword evidence="3" id="KW-1185">Reference proteome</keyword>
<accession>A0AAD6WUB5</accession>
<evidence type="ECO:0000313" key="3">
    <source>
        <dbReference type="Proteomes" id="UP001218188"/>
    </source>
</evidence>
<comment type="caution">
    <text evidence="2">The sequence shown here is derived from an EMBL/GenBank/DDBJ whole genome shotgun (WGS) entry which is preliminary data.</text>
</comment>
<evidence type="ECO:0000313" key="2">
    <source>
        <dbReference type="EMBL" id="KAJ7021264.1"/>
    </source>
</evidence>
<dbReference type="Proteomes" id="UP001218188">
    <property type="component" value="Unassembled WGS sequence"/>
</dbReference>